<proteinExistence type="predicted"/>
<gene>
    <name evidence="1" type="ORF">SAMN05216409_11854</name>
</gene>
<comment type="caution">
    <text evidence="1">The sequence shown here is derived from an EMBL/GenBank/DDBJ whole genome shotgun (WGS) entry which is preliminary data.</text>
</comment>
<accession>A0A9X8MH36</accession>
<dbReference type="RefSeq" id="WP_074829631.1">
    <property type="nucleotide sequence ID" value="NZ_FOEV01000018.1"/>
</dbReference>
<dbReference type="AlphaFoldDB" id="A0A9X8MH36"/>
<dbReference type="Proteomes" id="UP000183210">
    <property type="component" value="Unassembled WGS sequence"/>
</dbReference>
<name>A0A9X8MH36_9PSED</name>
<dbReference type="GeneID" id="300268728"/>
<reference evidence="1 2" key="1">
    <citation type="submission" date="2016-10" db="EMBL/GenBank/DDBJ databases">
        <authorList>
            <person name="Varghese N."/>
            <person name="Submissions S."/>
        </authorList>
    </citation>
    <scope>NUCLEOTIDE SEQUENCE [LARGE SCALE GENOMIC DNA]</scope>
    <source>
        <strain evidence="1 2">LMG 21974</strain>
    </source>
</reference>
<organism evidence="1 2">
    <name type="scientific">Pseudomonas lutea</name>
    <dbReference type="NCBI Taxonomy" id="243924"/>
    <lineage>
        <taxon>Bacteria</taxon>
        <taxon>Pseudomonadati</taxon>
        <taxon>Pseudomonadota</taxon>
        <taxon>Gammaproteobacteria</taxon>
        <taxon>Pseudomonadales</taxon>
        <taxon>Pseudomonadaceae</taxon>
        <taxon>Pseudomonas</taxon>
    </lineage>
</organism>
<dbReference type="EMBL" id="FOEV01000018">
    <property type="protein sequence ID" value="SER36486.1"/>
    <property type="molecule type" value="Genomic_DNA"/>
</dbReference>
<protein>
    <submittedName>
        <fullName evidence="1">Uncharacterized protein</fullName>
    </submittedName>
</protein>
<sequence>MSYYKSNDPHVLAARQQFIAACHRVQREGEAFAATFPDAVAVFHNDARGRRFAGLRFTGVDNDAVLDCWTDANPSRGFSRVPRNVPMEGYPPGRDDEVMEDIEVLRGRWVHNAPYFEADMTPLLATLGIDLHSTSAGHGLHWFDGLDGYFYFHARTAADACCIEILGSEYRAAEDARMASETDQRQQGRVF</sequence>
<evidence type="ECO:0000313" key="1">
    <source>
        <dbReference type="EMBL" id="SER36486.1"/>
    </source>
</evidence>
<evidence type="ECO:0000313" key="2">
    <source>
        <dbReference type="Proteomes" id="UP000183210"/>
    </source>
</evidence>